<dbReference type="AlphaFoldDB" id="A0A0G0VJU0"/>
<organism evidence="7 8">
    <name type="scientific">Candidatus Roizmanbacteria bacterium GW2011_GWB1_40_7</name>
    <dbReference type="NCBI Taxonomy" id="1618482"/>
    <lineage>
        <taxon>Bacteria</taxon>
        <taxon>Candidatus Roizmaniibacteriota</taxon>
    </lineage>
</organism>
<evidence type="ECO:0000313" key="8">
    <source>
        <dbReference type="Proteomes" id="UP000034664"/>
    </source>
</evidence>
<comment type="subcellular location">
    <subcellularLocation>
        <location evidence="1">Membrane</location>
        <topology evidence="1">Single-pass membrane protein</topology>
    </subcellularLocation>
</comment>
<evidence type="ECO:0000256" key="2">
    <source>
        <dbReference type="ARBA" id="ARBA00008854"/>
    </source>
</evidence>
<feature type="transmembrane region" description="Helical" evidence="6">
    <location>
        <begin position="6"/>
        <end position="23"/>
    </location>
</feature>
<evidence type="ECO:0000256" key="1">
    <source>
        <dbReference type="ARBA" id="ARBA00004167"/>
    </source>
</evidence>
<sequence length="185" mass="21211">MTTVFYWIIGFIGLAIIFIWSMYNNLVTLKMRVKEAWSGIDVQLKRRTDLIPNLVETVKGYAKHEKSVFENVTKARSALMSAKTPAAAAEANGMLVSALKSLFAVAEAYPELKASVNFKDLQRQLEDTEDKVSYARQFYNQTVLDYNTKTKLFPQNIMASMFNFKEEEFFEATDEDRKNVKVSFT</sequence>
<dbReference type="Proteomes" id="UP000034664">
    <property type="component" value="Unassembled WGS sequence"/>
</dbReference>
<evidence type="ECO:0000256" key="5">
    <source>
        <dbReference type="ARBA" id="ARBA00023136"/>
    </source>
</evidence>
<dbReference type="InterPro" id="IPR023353">
    <property type="entry name" value="LemA-like_dom_sf"/>
</dbReference>
<dbReference type="GO" id="GO:0016020">
    <property type="term" value="C:membrane"/>
    <property type="evidence" value="ECO:0007669"/>
    <property type="project" value="UniProtKB-SubCell"/>
</dbReference>
<keyword evidence="4 6" id="KW-1133">Transmembrane helix</keyword>
<proteinExistence type="inferred from homology"/>
<keyword evidence="5 6" id="KW-0472">Membrane</keyword>
<dbReference type="EMBL" id="LBZM01000009">
    <property type="protein sequence ID" value="KKR72225.1"/>
    <property type="molecule type" value="Genomic_DNA"/>
</dbReference>
<dbReference type="PANTHER" id="PTHR34478:SF2">
    <property type="entry name" value="MEMBRANE PROTEIN"/>
    <property type="match status" value="1"/>
</dbReference>
<reference evidence="7 8" key="1">
    <citation type="journal article" date="2015" name="Nature">
        <title>rRNA introns, odd ribosomes, and small enigmatic genomes across a large radiation of phyla.</title>
        <authorList>
            <person name="Brown C.T."/>
            <person name="Hug L.A."/>
            <person name="Thomas B.C."/>
            <person name="Sharon I."/>
            <person name="Castelle C.J."/>
            <person name="Singh A."/>
            <person name="Wilkins M.J."/>
            <person name="Williams K.H."/>
            <person name="Banfield J.F."/>
        </authorList>
    </citation>
    <scope>NUCLEOTIDE SEQUENCE [LARGE SCALE GENOMIC DNA]</scope>
</reference>
<evidence type="ECO:0000256" key="4">
    <source>
        <dbReference type="ARBA" id="ARBA00022989"/>
    </source>
</evidence>
<evidence type="ECO:0000256" key="3">
    <source>
        <dbReference type="ARBA" id="ARBA00022692"/>
    </source>
</evidence>
<accession>A0A0G0VJU0</accession>
<name>A0A0G0VJU0_9BACT</name>
<evidence type="ECO:0000256" key="6">
    <source>
        <dbReference type="SAM" id="Phobius"/>
    </source>
</evidence>
<dbReference type="SUPFAM" id="SSF140478">
    <property type="entry name" value="LemA-like"/>
    <property type="match status" value="1"/>
</dbReference>
<gene>
    <name evidence="7" type="ORF">UU14_C0009G0006</name>
</gene>
<dbReference type="Gene3D" id="1.20.1440.20">
    <property type="entry name" value="LemA-like domain"/>
    <property type="match status" value="1"/>
</dbReference>
<comment type="similarity">
    <text evidence="2">Belongs to the LemA family.</text>
</comment>
<comment type="caution">
    <text evidence="7">The sequence shown here is derived from an EMBL/GenBank/DDBJ whole genome shotgun (WGS) entry which is preliminary data.</text>
</comment>
<dbReference type="PANTHER" id="PTHR34478">
    <property type="entry name" value="PROTEIN LEMA"/>
    <property type="match status" value="1"/>
</dbReference>
<evidence type="ECO:0000313" key="7">
    <source>
        <dbReference type="EMBL" id="KKR72225.1"/>
    </source>
</evidence>
<dbReference type="PATRIC" id="fig|1618482.3.peg.462"/>
<dbReference type="Pfam" id="PF04011">
    <property type="entry name" value="LemA"/>
    <property type="match status" value="1"/>
</dbReference>
<keyword evidence="3 6" id="KW-0812">Transmembrane</keyword>
<protein>
    <submittedName>
        <fullName evidence="7">LemA family protein</fullName>
    </submittedName>
</protein>
<dbReference type="InterPro" id="IPR007156">
    <property type="entry name" value="MamQ_LemA"/>
</dbReference>